<gene>
    <name evidence="1" type="ORF">MACH08_20570</name>
</gene>
<evidence type="ECO:0000313" key="2">
    <source>
        <dbReference type="Proteomes" id="UP001275436"/>
    </source>
</evidence>
<name>A0ABQ5THC6_9BACI</name>
<keyword evidence="2" id="KW-1185">Reference proteome</keyword>
<accession>A0ABQ5THC6</accession>
<dbReference type="EMBL" id="BSKO01000001">
    <property type="protein sequence ID" value="GLO66273.1"/>
    <property type="molecule type" value="Genomic_DNA"/>
</dbReference>
<proteinExistence type="predicted"/>
<protein>
    <submittedName>
        <fullName evidence="1">Uncharacterized protein</fullName>
    </submittedName>
</protein>
<comment type="caution">
    <text evidence="1">The sequence shown here is derived from an EMBL/GenBank/DDBJ whole genome shotgun (WGS) entry which is preliminary data.</text>
</comment>
<evidence type="ECO:0000313" key="1">
    <source>
        <dbReference type="EMBL" id="GLO66273.1"/>
    </source>
</evidence>
<reference evidence="1 2" key="1">
    <citation type="submission" date="2023-02" db="EMBL/GenBank/DDBJ databases">
        <title>Oceanobacillus kimchii IFOP_LL358 isolated form Alexandrium catenella lab strain.</title>
        <authorList>
            <person name="Gajardo G."/>
            <person name="Ueki S."/>
            <person name="Maruyama F."/>
        </authorList>
    </citation>
    <scope>NUCLEOTIDE SEQUENCE [LARGE SCALE GENOMIC DNA]</scope>
    <source>
        <strain evidence="1 2">IFOP_LL358</strain>
    </source>
</reference>
<dbReference type="RefSeq" id="WP_317958147.1">
    <property type="nucleotide sequence ID" value="NZ_BSKO01000001.1"/>
</dbReference>
<sequence>MTKYDYVVKEILTFQRHIEIESDLEESELYNILDDAERYCDTADDVSDYLEDAGVKVLERPDSDTDSPTFMEVEEFDIRKIK</sequence>
<organism evidence="1 2">
    <name type="scientific">Oceanobacillus kimchii</name>
    <dbReference type="NCBI Taxonomy" id="746691"/>
    <lineage>
        <taxon>Bacteria</taxon>
        <taxon>Bacillati</taxon>
        <taxon>Bacillota</taxon>
        <taxon>Bacilli</taxon>
        <taxon>Bacillales</taxon>
        <taxon>Bacillaceae</taxon>
        <taxon>Oceanobacillus</taxon>
    </lineage>
</organism>
<dbReference type="Proteomes" id="UP001275436">
    <property type="component" value="Unassembled WGS sequence"/>
</dbReference>